<dbReference type="EMBL" id="MSCI01000001">
    <property type="protein sequence ID" value="PQJ63630.1"/>
    <property type="molecule type" value="Genomic_DNA"/>
</dbReference>
<protein>
    <submittedName>
        <fullName evidence="1">Uncharacterized protein</fullName>
    </submittedName>
</protein>
<comment type="caution">
    <text evidence="1">The sequence shown here is derived from an EMBL/GenBank/DDBJ whole genome shotgun (WGS) entry which is preliminary data.</text>
</comment>
<dbReference type="AlphaFoldDB" id="A0A2S7VPR6"/>
<evidence type="ECO:0000313" key="1">
    <source>
        <dbReference type="EMBL" id="PQJ63630.1"/>
    </source>
</evidence>
<keyword evidence="2" id="KW-1185">Reference proteome</keyword>
<gene>
    <name evidence="1" type="ORF">BTO10_02090</name>
</gene>
<proteinExistence type="predicted"/>
<accession>A0A2S7VPR6</accession>
<reference evidence="1 2" key="1">
    <citation type="submission" date="2016-12" db="EMBL/GenBank/DDBJ databases">
        <title>Diversity of luminous bacteria.</title>
        <authorList>
            <person name="Yoshizawa S."/>
            <person name="Kogure K."/>
        </authorList>
    </citation>
    <scope>NUCLEOTIDE SEQUENCE [LARGE SCALE GENOMIC DNA]</scope>
    <source>
        <strain evidence="1 2">LC2-408</strain>
    </source>
</reference>
<sequence length="65" mass="6762">MAISKASLKQKLETELKAQGFVLDGEFAMAGKMAEAIANAVVDEITKNAQVEVTGGSSAGSYQVQ</sequence>
<dbReference type="RefSeq" id="WP_105023401.1">
    <property type="nucleotide sequence ID" value="NZ_MSCI01000001.1"/>
</dbReference>
<dbReference type="Proteomes" id="UP000238707">
    <property type="component" value="Unassembled WGS sequence"/>
</dbReference>
<name>A0A2S7VPR6_9VIBR</name>
<evidence type="ECO:0000313" key="2">
    <source>
        <dbReference type="Proteomes" id="UP000238707"/>
    </source>
</evidence>
<organism evidence="1 2">
    <name type="scientific">Vibrio chagasii</name>
    <dbReference type="NCBI Taxonomy" id="170679"/>
    <lineage>
        <taxon>Bacteria</taxon>
        <taxon>Pseudomonadati</taxon>
        <taxon>Pseudomonadota</taxon>
        <taxon>Gammaproteobacteria</taxon>
        <taxon>Vibrionales</taxon>
        <taxon>Vibrionaceae</taxon>
        <taxon>Vibrio</taxon>
    </lineage>
</organism>